<comment type="caution">
    <text evidence="2">The sequence shown here is derived from an EMBL/GenBank/DDBJ whole genome shotgun (WGS) entry which is preliminary data.</text>
</comment>
<name>A0A9D3YQA9_DREPO</name>
<accession>A0A9D3YQA9</accession>
<reference evidence="2" key="1">
    <citation type="journal article" date="2019" name="bioRxiv">
        <title>The Genome of the Zebra Mussel, Dreissena polymorpha: A Resource for Invasive Species Research.</title>
        <authorList>
            <person name="McCartney M.A."/>
            <person name="Auch B."/>
            <person name="Kono T."/>
            <person name="Mallez S."/>
            <person name="Zhang Y."/>
            <person name="Obille A."/>
            <person name="Becker A."/>
            <person name="Abrahante J.E."/>
            <person name="Garbe J."/>
            <person name="Badalamenti J.P."/>
            <person name="Herman A."/>
            <person name="Mangelson H."/>
            <person name="Liachko I."/>
            <person name="Sullivan S."/>
            <person name="Sone E.D."/>
            <person name="Koren S."/>
            <person name="Silverstein K.A.T."/>
            <person name="Beckman K.B."/>
            <person name="Gohl D.M."/>
        </authorList>
    </citation>
    <scope>NUCLEOTIDE SEQUENCE</scope>
    <source>
        <strain evidence="2">Duluth1</strain>
        <tissue evidence="2">Whole animal</tissue>
    </source>
</reference>
<evidence type="ECO:0000313" key="3">
    <source>
        <dbReference type="Proteomes" id="UP000828390"/>
    </source>
</evidence>
<evidence type="ECO:0000256" key="1">
    <source>
        <dbReference type="SAM" id="MobiDB-lite"/>
    </source>
</evidence>
<dbReference type="EMBL" id="JAIWYP010000015">
    <property type="protein sequence ID" value="KAH3703283.1"/>
    <property type="molecule type" value="Genomic_DNA"/>
</dbReference>
<dbReference type="Proteomes" id="UP000828390">
    <property type="component" value="Unassembled WGS sequence"/>
</dbReference>
<dbReference type="AlphaFoldDB" id="A0A9D3YQA9"/>
<feature type="region of interest" description="Disordered" evidence="1">
    <location>
        <begin position="1"/>
        <end position="45"/>
    </location>
</feature>
<keyword evidence="3" id="KW-1185">Reference proteome</keyword>
<gene>
    <name evidence="2" type="ORF">DPMN_078315</name>
</gene>
<evidence type="ECO:0000313" key="2">
    <source>
        <dbReference type="EMBL" id="KAH3703283.1"/>
    </source>
</evidence>
<reference evidence="2" key="2">
    <citation type="submission" date="2020-11" db="EMBL/GenBank/DDBJ databases">
        <authorList>
            <person name="McCartney M.A."/>
            <person name="Auch B."/>
            <person name="Kono T."/>
            <person name="Mallez S."/>
            <person name="Becker A."/>
            <person name="Gohl D.M."/>
            <person name="Silverstein K.A.T."/>
            <person name="Koren S."/>
            <person name="Bechman K.B."/>
            <person name="Herman A."/>
            <person name="Abrahante J.E."/>
            <person name="Garbe J."/>
        </authorList>
    </citation>
    <scope>NUCLEOTIDE SEQUENCE</scope>
    <source>
        <strain evidence="2">Duluth1</strain>
        <tissue evidence="2">Whole animal</tissue>
    </source>
</reference>
<protein>
    <submittedName>
        <fullName evidence="2">Uncharacterized protein</fullName>
    </submittedName>
</protein>
<organism evidence="2 3">
    <name type="scientific">Dreissena polymorpha</name>
    <name type="common">Zebra mussel</name>
    <name type="synonym">Mytilus polymorpha</name>
    <dbReference type="NCBI Taxonomy" id="45954"/>
    <lineage>
        <taxon>Eukaryota</taxon>
        <taxon>Metazoa</taxon>
        <taxon>Spiralia</taxon>
        <taxon>Lophotrochozoa</taxon>
        <taxon>Mollusca</taxon>
        <taxon>Bivalvia</taxon>
        <taxon>Autobranchia</taxon>
        <taxon>Heteroconchia</taxon>
        <taxon>Euheterodonta</taxon>
        <taxon>Imparidentia</taxon>
        <taxon>Neoheterodontei</taxon>
        <taxon>Myida</taxon>
        <taxon>Dreissenoidea</taxon>
        <taxon>Dreissenidae</taxon>
        <taxon>Dreissena</taxon>
    </lineage>
</organism>
<proteinExistence type="predicted"/>
<sequence length="65" mass="7278">MCGDVETNPGPPKENVTLDKSQCKRNAGTQDLGDQSGERTTLPRRYKKIKLQDSGQYMYTASITR</sequence>